<name>A0A0U5JZT0_LIMRT</name>
<feature type="region of interest" description="Disordered" evidence="1">
    <location>
        <begin position="72"/>
        <end position="123"/>
    </location>
</feature>
<reference evidence="4" key="3">
    <citation type="submission" date="2017-04" db="EMBL/GenBank/DDBJ databases">
        <title>Function of individual gut microbiota members based on whole genome sequencing of pure cultures obtained from chicken caecum.</title>
        <authorList>
            <person name="Medvecky M."/>
            <person name="Cejkova D."/>
            <person name="Polansky O."/>
            <person name="Karasova D."/>
            <person name="Kubasova T."/>
            <person name="Cizek A."/>
            <person name="Rychlik I."/>
        </authorList>
    </citation>
    <scope>NUCLEOTIDE SEQUENCE [LARGE SCALE GENOMIC DNA]</scope>
    <source>
        <strain evidence="4">An71</strain>
    </source>
</reference>
<proteinExistence type="predicted"/>
<protein>
    <submittedName>
        <fullName evidence="2">Phage capsid and scaffold</fullName>
    </submittedName>
</protein>
<evidence type="ECO:0000256" key="1">
    <source>
        <dbReference type="SAM" id="MobiDB-lite"/>
    </source>
</evidence>
<feature type="region of interest" description="Disordered" evidence="1">
    <location>
        <begin position="176"/>
        <end position="216"/>
    </location>
</feature>
<dbReference type="EMBL" id="LN887683">
    <property type="protein sequence ID" value="CUR42394.1"/>
    <property type="molecule type" value="Genomic_DNA"/>
</dbReference>
<reference evidence="3" key="4">
    <citation type="journal article" date="2018" name="BMC Genomics">
        <title>Whole genome sequencing and function prediction of 133 gut anaerobes isolated from chicken caecum in pure cultures.</title>
        <authorList>
            <person name="Medvecky M."/>
            <person name="Cejkova D."/>
            <person name="Polansky O."/>
            <person name="Karasova D."/>
            <person name="Kubasova T."/>
            <person name="Cizek A."/>
            <person name="Rychlik I."/>
        </authorList>
    </citation>
    <scope>NUCLEOTIDE SEQUENCE</scope>
    <source>
        <strain evidence="3">An71</strain>
    </source>
</reference>
<dbReference type="Proteomes" id="UP000235484">
    <property type="component" value="Unassembled WGS sequence"/>
</dbReference>
<evidence type="ECO:0000313" key="3">
    <source>
        <dbReference type="EMBL" id="OUN49057.1"/>
    </source>
</evidence>
<dbReference type="Pfam" id="PF14265">
    <property type="entry name" value="DUF4355"/>
    <property type="match status" value="1"/>
</dbReference>
<dbReference type="AlphaFoldDB" id="A0A0U5JZT0"/>
<feature type="compositionally biased region" description="Basic and acidic residues" evidence="1">
    <location>
        <begin position="76"/>
        <end position="123"/>
    </location>
</feature>
<evidence type="ECO:0000313" key="4">
    <source>
        <dbReference type="Proteomes" id="UP000195868"/>
    </source>
</evidence>
<feature type="compositionally biased region" description="Polar residues" evidence="1">
    <location>
        <begin position="45"/>
        <end position="55"/>
    </location>
</feature>
<dbReference type="Proteomes" id="UP000195868">
    <property type="component" value="Unassembled WGS sequence"/>
</dbReference>
<sequence>MEKVKFYSNLLKLNLQRFADEGQDGEGGADTGNEATDTNDDSDTQNKPFMTFQTQSELDSYFDKKLDKALGTAKANWEKEQSDKAKKAKDRKNMTEEERREDDFKQREEALSAREADVTKRENRSKLASRLVDDGLPTGLVDVFDDVLANEDNMNETYERVSEVFRSAVHDAVETRLAQGSRTPKSTDDNLTHKSAGELYAEKANSANKSESDFWK</sequence>
<dbReference type="RefSeq" id="WP_087214753.1">
    <property type="nucleotide sequence ID" value="NZ_JAHQZV010000001.1"/>
</dbReference>
<accession>A0A0U5JZT0</accession>
<reference evidence="2" key="1">
    <citation type="submission" date="2015-10" db="EMBL/GenBank/DDBJ databases">
        <authorList>
            <person name="Gilbert D.G."/>
        </authorList>
    </citation>
    <scope>NUCLEOTIDE SEQUENCE [LARGE SCALE GENOMIC DNA]</scope>
    <source>
        <strain evidence="2">20-2</strain>
    </source>
</reference>
<feature type="region of interest" description="Disordered" evidence="1">
    <location>
        <begin position="20"/>
        <end position="55"/>
    </location>
</feature>
<organism evidence="2 5">
    <name type="scientific">Limosilactobacillus reuteri</name>
    <name type="common">Lactobacillus reuteri</name>
    <dbReference type="NCBI Taxonomy" id="1598"/>
    <lineage>
        <taxon>Bacteria</taxon>
        <taxon>Bacillati</taxon>
        <taxon>Bacillota</taxon>
        <taxon>Bacilli</taxon>
        <taxon>Lactobacillales</taxon>
        <taxon>Lactobacillaceae</taxon>
        <taxon>Limosilactobacillus</taxon>
    </lineage>
</organism>
<dbReference type="InterPro" id="IPR025580">
    <property type="entry name" value="Gp46"/>
</dbReference>
<feature type="compositionally biased region" description="Basic and acidic residues" evidence="1">
    <location>
        <begin position="185"/>
        <end position="196"/>
    </location>
</feature>
<dbReference type="EMBL" id="NFHN01000010">
    <property type="protein sequence ID" value="OUN49057.1"/>
    <property type="molecule type" value="Genomic_DNA"/>
</dbReference>
<evidence type="ECO:0000313" key="5">
    <source>
        <dbReference type="Proteomes" id="UP000235484"/>
    </source>
</evidence>
<gene>
    <name evidence="3" type="ORF">B5G22_03645</name>
    <name evidence="2" type="ORF">LRLP16767_LR202_02081</name>
</gene>
<reference evidence="5" key="2">
    <citation type="submission" date="2015-10" db="EMBL/GenBank/DDBJ databases">
        <authorList>
            <person name="Crossman L.C."/>
        </authorList>
    </citation>
    <scope>NUCLEOTIDE SEQUENCE [LARGE SCALE GENOMIC DNA]</scope>
    <source>
        <strain evidence="5">20-2</strain>
    </source>
</reference>
<evidence type="ECO:0000313" key="2">
    <source>
        <dbReference type="EMBL" id="CUR42394.1"/>
    </source>
</evidence>